<dbReference type="OrthoDB" id="9806624at2"/>
<dbReference type="Gene3D" id="3.40.50.300">
    <property type="entry name" value="P-loop containing nucleotide triphosphate hydrolases"/>
    <property type="match status" value="1"/>
</dbReference>
<name>Q0FSH4_SALBH</name>
<dbReference type="Proteomes" id="UP000006230">
    <property type="component" value="Unassembled WGS sequence"/>
</dbReference>
<evidence type="ECO:0000313" key="1">
    <source>
        <dbReference type="EMBL" id="EAU47027.1"/>
    </source>
</evidence>
<accession>Q0FSH4</accession>
<dbReference type="SUPFAM" id="SSF52540">
    <property type="entry name" value="P-loop containing nucleoside triphosphate hydrolases"/>
    <property type="match status" value="1"/>
</dbReference>
<keyword evidence="2" id="KW-1185">Reference proteome</keyword>
<dbReference type="STRING" id="314265.R2601_04648"/>
<evidence type="ECO:0008006" key="3">
    <source>
        <dbReference type="Google" id="ProtNLM"/>
    </source>
</evidence>
<reference evidence="1 2" key="1">
    <citation type="journal article" date="2010" name="J. Bacteriol.">
        <title>Genome sequences of Pelagibaca bermudensis HTCC2601T and Maritimibacter alkaliphilus HTCC2654T, the type strains of two marine Roseobacter genera.</title>
        <authorList>
            <person name="Thrash J.C."/>
            <person name="Cho J.C."/>
            <person name="Ferriera S."/>
            <person name="Johnson J."/>
            <person name="Vergin K.L."/>
            <person name="Giovannoni S.J."/>
        </authorList>
    </citation>
    <scope>NUCLEOTIDE SEQUENCE [LARGE SCALE GENOMIC DNA]</scope>
    <source>
        <strain evidence="2">DSM 26914 / JCM 13377 / KCTC 12554 / HTCC2601</strain>
    </source>
</reference>
<dbReference type="InterPro" id="IPR040632">
    <property type="entry name" value="Sulfotransfer_4"/>
</dbReference>
<protein>
    <recommendedName>
        <fullName evidence="3">Sulfotransferase domain-containing protein</fullName>
    </recommendedName>
</protein>
<dbReference type="InterPro" id="IPR027417">
    <property type="entry name" value="P-loop_NTPase"/>
</dbReference>
<gene>
    <name evidence="1" type="ORF">R2601_04648</name>
</gene>
<dbReference type="eggNOG" id="COG0457">
    <property type="taxonomic scope" value="Bacteria"/>
</dbReference>
<dbReference type="HOGENOM" id="CLU_061199_4_0_5"/>
<evidence type="ECO:0000313" key="2">
    <source>
        <dbReference type="Proteomes" id="UP000006230"/>
    </source>
</evidence>
<proteinExistence type="predicted"/>
<dbReference type="AlphaFoldDB" id="Q0FSH4"/>
<comment type="caution">
    <text evidence="1">The sequence shown here is derived from an EMBL/GenBank/DDBJ whole genome shotgun (WGS) entry which is preliminary data.</text>
</comment>
<dbReference type="Pfam" id="PF17784">
    <property type="entry name" value="Sulfotransfer_4"/>
    <property type="match status" value="1"/>
</dbReference>
<dbReference type="RefSeq" id="WP_007802559.1">
    <property type="nucleotide sequence ID" value="NZ_DS022277.1"/>
</dbReference>
<organism evidence="1 2">
    <name type="scientific">Salipiger bermudensis (strain DSM 26914 / JCM 13377 / KCTC 12554 / HTCC2601)</name>
    <name type="common">Pelagibaca bermudensis</name>
    <dbReference type="NCBI Taxonomy" id="314265"/>
    <lineage>
        <taxon>Bacteria</taxon>
        <taxon>Pseudomonadati</taxon>
        <taxon>Pseudomonadota</taxon>
        <taxon>Alphaproteobacteria</taxon>
        <taxon>Rhodobacterales</taxon>
        <taxon>Roseobacteraceae</taxon>
        <taxon>Salipiger</taxon>
    </lineage>
</organism>
<dbReference type="EMBL" id="AATQ01000009">
    <property type="protein sequence ID" value="EAU47027.1"/>
    <property type="molecule type" value="Genomic_DNA"/>
</dbReference>
<sequence>MSMAYQGDSLIKKVLQTPFKAIGYKIVRLKPYEELSTPSRADTGFTKLFCIGFNKTATTTVEAVLREHGFRLPKQVDQEVLLRPVLDYKRLDLLKGFVEEYDAFQDLPFSQNRTYIACDAMFPGSKFILTLRDPEKWVESYIRYYRDEFEVPVEEAPSEVMFRDRNLYLEKGYVYDVLRRLLTVYEDGKSVTRWDLAFDRDFLKEIYTRRNAEIISYFDSRPDDLLVIDPTSEPDTGRLLAFLGITGTEPGPFPKLNAR</sequence>